<gene>
    <name evidence="1" type="ORF">CFP56_037852</name>
</gene>
<evidence type="ECO:0000313" key="2">
    <source>
        <dbReference type="Proteomes" id="UP000237347"/>
    </source>
</evidence>
<protein>
    <submittedName>
        <fullName evidence="1">Uncharacterized protein</fullName>
    </submittedName>
</protein>
<comment type="caution">
    <text evidence="1">The sequence shown here is derived from an EMBL/GenBank/DDBJ whole genome shotgun (WGS) entry which is preliminary data.</text>
</comment>
<organism evidence="1 2">
    <name type="scientific">Quercus suber</name>
    <name type="common">Cork oak</name>
    <dbReference type="NCBI Taxonomy" id="58331"/>
    <lineage>
        <taxon>Eukaryota</taxon>
        <taxon>Viridiplantae</taxon>
        <taxon>Streptophyta</taxon>
        <taxon>Embryophyta</taxon>
        <taxon>Tracheophyta</taxon>
        <taxon>Spermatophyta</taxon>
        <taxon>Magnoliopsida</taxon>
        <taxon>eudicotyledons</taxon>
        <taxon>Gunneridae</taxon>
        <taxon>Pentapetalae</taxon>
        <taxon>rosids</taxon>
        <taxon>fabids</taxon>
        <taxon>Fagales</taxon>
        <taxon>Fagaceae</taxon>
        <taxon>Quercus</taxon>
    </lineage>
</organism>
<reference evidence="1 2" key="1">
    <citation type="journal article" date="2018" name="Sci. Data">
        <title>The draft genome sequence of cork oak.</title>
        <authorList>
            <person name="Ramos A.M."/>
            <person name="Usie A."/>
            <person name="Barbosa P."/>
            <person name="Barros P.M."/>
            <person name="Capote T."/>
            <person name="Chaves I."/>
            <person name="Simoes F."/>
            <person name="Abreu I."/>
            <person name="Carrasquinho I."/>
            <person name="Faro C."/>
            <person name="Guimaraes J.B."/>
            <person name="Mendonca D."/>
            <person name="Nobrega F."/>
            <person name="Rodrigues L."/>
            <person name="Saibo N.J.M."/>
            <person name="Varela M.C."/>
            <person name="Egas C."/>
            <person name="Matos J."/>
            <person name="Miguel C.M."/>
            <person name="Oliveira M.M."/>
            <person name="Ricardo C.P."/>
            <person name="Goncalves S."/>
        </authorList>
    </citation>
    <scope>NUCLEOTIDE SEQUENCE [LARGE SCALE GENOMIC DNA]</scope>
    <source>
        <strain evidence="2">cv. HL8</strain>
    </source>
</reference>
<dbReference type="EMBL" id="PKMF04000707">
    <property type="protein sequence ID" value="KAK7821290.1"/>
    <property type="molecule type" value="Genomic_DNA"/>
</dbReference>
<dbReference type="Proteomes" id="UP000237347">
    <property type="component" value="Unassembled WGS sequence"/>
</dbReference>
<dbReference type="AlphaFoldDB" id="A0AAW0J3V0"/>
<keyword evidence="2" id="KW-1185">Reference proteome</keyword>
<name>A0AAW0J3V0_QUESU</name>
<accession>A0AAW0J3V0</accession>
<proteinExistence type="predicted"/>
<sequence length="139" mass="16426">MAKEFKGGKKYEIDWLNGRPIGPHARDLINEYAQVVLIEVEMTWLIMEYVKVEGREQEIWRQMGRSYSNYRDHLKTKWFKPYGEATEEARANVPPELGKDDLNFLVDLWSKQDYMDMCLINKENQSKNDTIHTSGSKCF</sequence>
<evidence type="ECO:0000313" key="1">
    <source>
        <dbReference type="EMBL" id="KAK7821290.1"/>
    </source>
</evidence>